<organism evidence="1 2">
    <name type="scientific">Smallanthus sonchifolius</name>
    <dbReference type="NCBI Taxonomy" id="185202"/>
    <lineage>
        <taxon>Eukaryota</taxon>
        <taxon>Viridiplantae</taxon>
        <taxon>Streptophyta</taxon>
        <taxon>Embryophyta</taxon>
        <taxon>Tracheophyta</taxon>
        <taxon>Spermatophyta</taxon>
        <taxon>Magnoliopsida</taxon>
        <taxon>eudicotyledons</taxon>
        <taxon>Gunneridae</taxon>
        <taxon>Pentapetalae</taxon>
        <taxon>asterids</taxon>
        <taxon>campanulids</taxon>
        <taxon>Asterales</taxon>
        <taxon>Asteraceae</taxon>
        <taxon>Asteroideae</taxon>
        <taxon>Heliantheae alliance</taxon>
        <taxon>Millerieae</taxon>
        <taxon>Smallanthus</taxon>
    </lineage>
</organism>
<reference evidence="2" key="1">
    <citation type="journal article" date="2022" name="Mol. Ecol. Resour.">
        <title>The genomes of chicory, endive, great burdock and yacon provide insights into Asteraceae palaeo-polyploidization history and plant inulin production.</title>
        <authorList>
            <person name="Fan W."/>
            <person name="Wang S."/>
            <person name="Wang H."/>
            <person name="Wang A."/>
            <person name="Jiang F."/>
            <person name="Liu H."/>
            <person name="Zhao H."/>
            <person name="Xu D."/>
            <person name="Zhang Y."/>
        </authorList>
    </citation>
    <scope>NUCLEOTIDE SEQUENCE [LARGE SCALE GENOMIC DNA]</scope>
    <source>
        <strain evidence="2">cv. Yunnan</strain>
    </source>
</reference>
<dbReference type="EMBL" id="CM042041">
    <property type="protein sequence ID" value="KAI3712896.1"/>
    <property type="molecule type" value="Genomic_DNA"/>
</dbReference>
<evidence type="ECO:0000313" key="2">
    <source>
        <dbReference type="Proteomes" id="UP001056120"/>
    </source>
</evidence>
<dbReference type="Proteomes" id="UP001056120">
    <property type="component" value="Linkage Group LG24"/>
</dbReference>
<sequence>MSYRDAVGGMSFKDTVGKSLHQTSGGTFSSPQGIVIDIPKDSKAFQEWFGKALIGRCVNVATLTKLNSLLEDATWSSDSSEPDSDTPEELEDDQTAGNEQSVADVGTLQNRNEGSIPQVDLNCEPHVCGGGGPHKDVDRVPKVRELGQIEGNISVGLFKSVDKEKRPIMKSAILRPKKANSPLEDTRPKKRSRAESEDLFGLEMLLGFSLFGDNTLDRDLEEGEIREPDLEPPDRYLPPILDLNSLATPTVSDSLNHMATSMDERVVDSFSEQAINEIEATVIMGEVVGTHLGNHSDLVKQIIHEEGNNVVT</sequence>
<protein>
    <submittedName>
        <fullName evidence="1">Uncharacterized protein</fullName>
    </submittedName>
</protein>
<name>A0ACB9ASI4_9ASTR</name>
<accession>A0ACB9ASI4</accession>
<reference evidence="1 2" key="2">
    <citation type="journal article" date="2022" name="Mol. Ecol. Resour.">
        <title>The genomes of chicory, endive, great burdock and yacon provide insights into Asteraceae paleo-polyploidization history and plant inulin production.</title>
        <authorList>
            <person name="Fan W."/>
            <person name="Wang S."/>
            <person name="Wang H."/>
            <person name="Wang A."/>
            <person name="Jiang F."/>
            <person name="Liu H."/>
            <person name="Zhao H."/>
            <person name="Xu D."/>
            <person name="Zhang Y."/>
        </authorList>
    </citation>
    <scope>NUCLEOTIDE SEQUENCE [LARGE SCALE GENOMIC DNA]</scope>
    <source>
        <strain evidence="2">cv. Yunnan</strain>
        <tissue evidence="1">Leaves</tissue>
    </source>
</reference>
<gene>
    <name evidence="1" type="ORF">L1987_71465</name>
</gene>
<comment type="caution">
    <text evidence="1">The sequence shown here is derived from an EMBL/GenBank/DDBJ whole genome shotgun (WGS) entry which is preliminary data.</text>
</comment>
<evidence type="ECO:0000313" key="1">
    <source>
        <dbReference type="EMBL" id="KAI3712896.1"/>
    </source>
</evidence>
<keyword evidence="2" id="KW-1185">Reference proteome</keyword>
<proteinExistence type="predicted"/>